<dbReference type="InterPro" id="IPR004307">
    <property type="entry name" value="TspO_MBR"/>
</dbReference>
<feature type="transmembrane region" description="Helical" evidence="6">
    <location>
        <begin position="90"/>
        <end position="109"/>
    </location>
</feature>
<evidence type="ECO:0000256" key="3">
    <source>
        <dbReference type="ARBA" id="ARBA00022692"/>
    </source>
</evidence>
<keyword evidence="3 6" id="KW-0812">Transmembrane</keyword>
<evidence type="ECO:0000256" key="4">
    <source>
        <dbReference type="ARBA" id="ARBA00022989"/>
    </source>
</evidence>
<proteinExistence type="inferred from homology"/>
<dbReference type="RefSeq" id="WP_250859607.1">
    <property type="nucleotide sequence ID" value="NZ_JAGSOJ010000002.1"/>
</dbReference>
<dbReference type="Pfam" id="PF03073">
    <property type="entry name" value="TspO_MBR"/>
    <property type="match status" value="1"/>
</dbReference>
<keyword evidence="8" id="KW-1185">Reference proteome</keyword>
<dbReference type="InterPro" id="IPR038330">
    <property type="entry name" value="TspO/MBR-related_sf"/>
</dbReference>
<dbReference type="AlphaFoldDB" id="A0A9J6P413"/>
<comment type="similarity">
    <text evidence="2">Belongs to the TspO/BZRP family.</text>
</comment>
<feature type="transmembrane region" description="Helical" evidence="6">
    <location>
        <begin position="144"/>
        <end position="165"/>
    </location>
</feature>
<evidence type="ECO:0000313" key="7">
    <source>
        <dbReference type="EMBL" id="MCM1990557.1"/>
    </source>
</evidence>
<reference evidence="7" key="1">
    <citation type="journal article" date="2021" name="mSystems">
        <title>Bacteria and Archaea Synergistically Convert Glycine Betaine to Biogenic Methane in the Formosa Cold Seep of the South China Sea.</title>
        <authorList>
            <person name="Li L."/>
            <person name="Zhang W."/>
            <person name="Zhang S."/>
            <person name="Song L."/>
            <person name="Sun Q."/>
            <person name="Zhang H."/>
            <person name="Xiang H."/>
            <person name="Dong X."/>
        </authorList>
    </citation>
    <scope>NUCLEOTIDE SEQUENCE</scope>
    <source>
        <strain evidence="7">ZWT</strain>
    </source>
</reference>
<comment type="subcellular location">
    <subcellularLocation>
        <location evidence="1">Membrane</location>
        <topology evidence="1">Multi-pass membrane protein</topology>
    </subcellularLocation>
</comment>
<feature type="transmembrane region" description="Helical" evidence="6">
    <location>
        <begin position="16"/>
        <end position="37"/>
    </location>
</feature>
<dbReference type="FunFam" id="1.20.1260.100:FF:000001">
    <property type="entry name" value="translocator protein 2"/>
    <property type="match status" value="1"/>
</dbReference>
<keyword evidence="4 6" id="KW-1133">Transmembrane helix</keyword>
<protein>
    <submittedName>
        <fullName evidence="7">Tryptophan-rich sensory protein</fullName>
    </submittedName>
</protein>
<gene>
    <name evidence="7" type="ORF">KDK92_12565</name>
</gene>
<dbReference type="PIRSF" id="PIRSF005859">
    <property type="entry name" value="PBR"/>
    <property type="match status" value="1"/>
</dbReference>
<keyword evidence="5 6" id="KW-0472">Membrane</keyword>
<comment type="caution">
    <text evidence="7">The sequence shown here is derived from an EMBL/GenBank/DDBJ whole genome shotgun (WGS) entry which is preliminary data.</text>
</comment>
<accession>A0A9J6P413</accession>
<reference evidence="7" key="2">
    <citation type="submission" date="2021-04" db="EMBL/GenBank/DDBJ databases">
        <authorList>
            <person name="Dong X."/>
        </authorList>
    </citation>
    <scope>NUCLEOTIDE SEQUENCE</scope>
    <source>
        <strain evidence="7">ZWT</strain>
    </source>
</reference>
<evidence type="ECO:0000256" key="1">
    <source>
        <dbReference type="ARBA" id="ARBA00004141"/>
    </source>
</evidence>
<sequence>MSKFKLKIPKINGERVFYFLLSFIITFGAAFISSIWAKNTKSTYQLLKKPFFSPPTIVFPIVWSILFVLMAYALFRVWRDIKKKPQNKKAIKLYFIQLTLNFLWSPIFFGLNLRFIAFIVLIILWIFIVLTLKEFYKRDKLAGILFIPYLLWVTFAGVLNFYIWFLNA</sequence>
<dbReference type="Proteomes" id="UP001056429">
    <property type="component" value="Unassembled WGS sequence"/>
</dbReference>
<evidence type="ECO:0000313" key="8">
    <source>
        <dbReference type="Proteomes" id="UP001056429"/>
    </source>
</evidence>
<dbReference type="EMBL" id="JAGSOJ010000002">
    <property type="protein sequence ID" value="MCM1990557.1"/>
    <property type="molecule type" value="Genomic_DNA"/>
</dbReference>
<evidence type="ECO:0000256" key="6">
    <source>
        <dbReference type="SAM" id="Phobius"/>
    </source>
</evidence>
<feature type="transmembrane region" description="Helical" evidence="6">
    <location>
        <begin position="115"/>
        <end position="132"/>
    </location>
</feature>
<dbReference type="CDD" id="cd15904">
    <property type="entry name" value="TSPO_MBR"/>
    <property type="match status" value="1"/>
</dbReference>
<feature type="transmembrane region" description="Helical" evidence="6">
    <location>
        <begin position="57"/>
        <end position="78"/>
    </location>
</feature>
<evidence type="ECO:0000256" key="2">
    <source>
        <dbReference type="ARBA" id="ARBA00007524"/>
    </source>
</evidence>
<dbReference type="Gene3D" id="1.20.1260.100">
    <property type="entry name" value="TspO/MBR protein"/>
    <property type="match status" value="1"/>
</dbReference>
<evidence type="ECO:0000256" key="5">
    <source>
        <dbReference type="ARBA" id="ARBA00023136"/>
    </source>
</evidence>
<dbReference type="PANTHER" id="PTHR10057">
    <property type="entry name" value="PERIPHERAL-TYPE BENZODIAZEPINE RECEPTOR"/>
    <property type="match status" value="1"/>
</dbReference>
<dbReference type="GO" id="GO:0033013">
    <property type="term" value="P:tetrapyrrole metabolic process"/>
    <property type="evidence" value="ECO:0007669"/>
    <property type="project" value="UniProtKB-ARBA"/>
</dbReference>
<organism evidence="7 8">
    <name type="scientific">Oceanirhabdus seepicola</name>
    <dbReference type="NCBI Taxonomy" id="2828781"/>
    <lineage>
        <taxon>Bacteria</taxon>
        <taxon>Bacillati</taxon>
        <taxon>Bacillota</taxon>
        <taxon>Clostridia</taxon>
        <taxon>Eubacteriales</taxon>
        <taxon>Clostridiaceae</taxon>
        <taxon>Oceanirhabdus</taxon>
    </lineage>
</organism>
<dbReference type="GO" id="GO:0016020">
    <property type="term" value="C:membrane"/>
    <property type="evidence" value="ECO:0007669"/>
    <property type="project" value="UniProtKB-SubCell"/>
</dbReference>
<name>A0A9J6P413_9CLOT</name>
<dbReference type="PANTHER" id="PTHR10057:SF0">
    <property type="entry name" value="TRANSLOCATOR PROTEIN"/>
    <property type="match status" value="1"/>
</dbReference>